<accession>A0A3Q9IQ80</accession>
<reference evidence="1 2" key="1">
    <citation type="submission" date="2018-10" db="EMBL/GenBank/DDBJ databases">
        <title>Butyricimonas faecalis sp. nov., isolated from human faeces and emended description of the genus Butyricimonas.</title>
        <authorList>
            <person name="Le Roy T."/>
            <person name="Van der Smissen P."/>
            <person name="Paquot A."/>
            <person name="Delzenne N."/>
            <person name="Muccioli G."/>
            <person name="Collet J.-F."/>
            <person name="Cani P.D."/>
        </authorList>
    </citation>
    <scope>NUCLEOTIDE SEQUENCE [LARGE SCALE GENOMIC DNA]</scope>
    <source>
        <strain evidence="1 2">H184</strain>
    </source>
</reference>
<name>A0A3Q9IQ80_9BACT</name>
<gene>
    <name evidence="1" type="ORF">D8S85_12250</name>
</gene>
<dbReference type="KEGG" id="buy:D8S85_12250"/>
<dbReference type="AlphaFoldDB" id="A0A3Q9IQ80"/>
<evidence type="ECO:0000313" key="2">
    <source>
        <dbReference type="Proteomes" id="UP000270673"/>
    </source>
</evidence>
<organism evidence="1 2">
    <name type="scientific">Butyricimonas faecalis</name>
    <dbReference type="NCBI Taxonomy" id="2093856"/>
    <lineage>
        <taxon>Bacteria</taxon>
        <taxon>Pseudomonadati</taxon>
        <taxon>Bacteroidota</taxon>
        <taxon>Bacteroidia</taxon>
        <taxon>Bacteroidales</taxon>
        <taxon>Odoribacteraceae</taxon>
        <taxon>Butyricimonas</taxon>
    </lineage>
</organism>
<keyword evidence="2" id="KW-1185">Reference proteome</keyword>
<evidence type="ECO:0000313" key="1">
    <source>
        <dbReference type="EMBL" id="AZS30238.1"/>
    </source>
</evidence>
<protein>
    <submittedName>
        <fullName evidence="1">Uncharacterized protein</fullName>
    </submittedName>
</protein>
<proteinExistence type="predicted"/>
<dbReference type="Proteomes" id="UP000270673">
    <property type="component" value="Chromosome"/>
</dbReference>
<dbReference type="EMBL" id="CP032819">
    <property type="protein sequence ID" value="AZS30238.1"/>
    <property type="molecule type" value="Genomic_DNA"/>
</dbReference>
<sequence length="111" mass="12572">MIMWGIKLNLLPDYFPTMTSEGVSKLYISTPSPLRGIEPETDSNHLSFDRFRASSSSVLAYPVISLYKQRESLAPHCFREEAPTLPPCKGKLEGVVMEEFERKNKACAYLL</sequence>